<proteinExistence type="predicted"/>
<accession>A0A7E4UWG0</accession>
<name>A0A7E4UWG0_PANRE</name>
<organism evidence="4 5">
    <name type="scientific">Panagrellus redivivus</name>
    <name type="common">Microworm</name>
    <dbReference type="NCBI Taxonomy" id="6233"/>
    <lineage>
        <taxon>Eukaryota</taxon>
        <taxon>Metazoa</taxon>
        <taxon>Ecdysozoa</taxon>
        <taxon>Nematoda</taxon>
        <taxon>Chromadorea</taxon>
        <taxon>Rhabditida</taxon>
        <taxon>Tylenchina</taxon>
        <taxon>Panagrolaimomorpha</taxon>
        <taxon>Panagrolaimoidea</taxon>
        <taxon>Panagrolaimidae</taxon>
        <taxon>Panagrellus</taxon>
    </lineage>
</organism>
<dbReference type="PANTHER" id="PTHR21724:SF109">
    <property type="entry name" value="SHKT DOMAIN-CONTAINING PROTEIN"/>
    <property type="match status" value="1"/>
</dbReference>
<evidence type="ECO:0000259" key="3">
    <source>
        <dbReference type="PROSITE" id="PS51670"/>
    </source>
</evidence>
<protein>
    <submittedName>
        <fullName evidence="5">ShKT domain-containing protein</fullName>
    </submittedName>
</protein>
<dbReference type="SMART" id="SM00254">
    <property type="entry name" value="ShKT"/>
    <property type="match status" value="2"/>
</dbReference>
<evidence type="ECO:0000313" key="5">
    <source>
        <dbReference type="WBParaSite" id="Pan_g13630.t2"/>
    </source>
</evidence>
<evidence type="ECO:0000313" key="4">
    <source>
        <dbReference type="Proteomes" id="UP000492821"/>
    </source>
</evidence>
<dbReference type="Pfam" id="PF01549">
    <property type="entry name" value="ShK"/>
    <property type="match status" value="2"/>
</dbReference>
<reference evidence="4" key="1">
    <citation type="journal article" date="2013" name="Genetics">
        <title>The draft genome and transcriptome of Panagrellus redivivus are shaped by the harsh demands of a free-living lifestyle.</title>
        <authorList>
            <person name="Srinivasan J."/>
            <person name="Dillman A.R."/>
            <person name="Macchietto M.G."/>
            <person name="Heikkinen L."/>
            <person name="Lakso M."/>
            <person name="Fracchia K.M."/>
            <person name="Antoshechkin I."/>
            <person name="Mortazavi A."/>
            <person name="Wong G."/>
            <person name="Sternberg P.W."/>
        </authorList>
    </citation>
    <scope>NUCLEOTIDE SEQUENCE [LARGE SCALE GENOMIC DNA]</scope>
    <source>
        <strain evidence="4">MT8872</strain>
    </source>
</reference>
<keyword evidence="2" id="KW-0732">Signal</keyword>
<dbReference type="Gene3D" id="1.10.10.1940">
    <property type="match status" value="1"/>
</dbReference>
<feature type="chain" id="PRO_5028976261" evidence="2">
    <location>
        <begin position="23"/>
        <end position="139"/>
    </location>
</feature>
<dbReference type="PANTHER" id="PTHR21724">
    <property type="entry name" value="SHKT DOMAIN-CONTAINING PROTEIN"/>
    <property type="match status" value="1"/>
</dbReference>
<dbReference type="AlphaFoldDB" id="A0A7E4UWG0"/>
<reference evidence="5" key="2">
    <citation type="submission" date="2020-10" db="UniProtKB">
        <authorList>
            <consortium name="WormBaseParasite"/>
        </authorList>
    </citation>
    <scope>IDENTIFICATION</scope>
</reference>
<keyword evidence="4" id="KW-1185">Reference proteome</keyword>
<comment type="caution">
    <text evidence="1">Lacks conserved residue(s) required for the propagation of feature annotation.</text>
</comment>
<dbReference type="PROSITE" id="PS51670">
    <property type="entry name" value="SHKT"/>
    <property type="match status" value="2"/>
</dbReference>
<dbReference type="Proteomes" id="UP000492821">
    <property type="component" value="Unassembled WGS sequence"/>
</dbReference>
<feature type="domain" description="ShKT" evidence="3">
    <location>
        <begin position="66"/>
        <end position="99"/>
    </location>
</feature>
<evidence type="ECO:0000256" key="1">
    <source>
        <dbReference type="PROSITE-ProRule" id="PRU01005"/>
    </source>
</evidence>
<dbReference type="WBParaSite" id="Pan_g13630.t2">
    <property type="protein sequence ID" value="Pan_g13630.t2"/>
    <property type="gene ID" value="Pan_g13630"/>
</dbReference>
<sequence length="139" mass="14863">MSNTFVLPSLLFVGFIVCIVNSTTTTTTTTVASTTTVSGATTTTSAAQTTGTTPQPTTSVPQFLPCIDKIDCTPNAGECGLAAFKPLLYNYCRKTCGFCNECIDADDRCKYWVPNHFCTNAFYANITDECAKSCNKCTG</sequence>
<dbReference type="InterPro" id="IPR003582">
    <property type="entry name" value="ShKT_dom"/>
</dbReference>
<feature type="signal peptide" evidence="2">
    <location>
        <begin position="1"/>
        <end position="22"/>
    </location>
</feature>
<feature type="domain" description="ShKT" evidence="3">
    <location>
        <begin position="102"/>
        <end position="137"/>
    </location>
</feature>
<evidence type="ECO:0000256" key="2">
    <source>
        <dbReference type="SAM" id="SignalP"/>
    </source>
</evidence>